<dbReference type="InterPro" id="IPR001343">
    <property type="entry name" value="Hemolysn_Ca-bd"/>
</dbReference>
<dbReference type="PANTHER" id="PTHR38340">
    <property type="entry name" value="S-LAYER PROTEIN"/>
    <property type="match status" value="1"/>
</dbReference>
<dbReference type="PROSITE" id="PS00330">
    <property type="entry name" value="HEMOLYSIN_CALCIUM"/>
    <property type="match status" value="9"/>
</dbReference>
<dbReference type="InterPro" id="IPR050557">
    <property type="entry name" value="RTX_toxin/Mannuronan_C5-epim"/>
</dbReference>
<dbReference type="RefSeq" id="WP_379032533.1">
    <property type="nucleotide sequence ID" value="NZ_JBHRXE010000048.1"/>
</dbReference>
<proteinExistence type="predicted"/>
<keyword evidence="4" id="KW-1185">Reference proteome</keyword>
<dbReference type="Pfam" id="PF00353">
    <property type="entry name" value="HemolysinCabind"/>
    <property type="match status" value="9"/>
</dbReference>
<dbReference type="PRINTS" id="PR00313">
    <property type="entry name" value="CABNDNGRPT"/>
</dbReference>
<evidence type="ECO:0000313" key="3">
    <source>
        <dbReference type="EMBL" id="MFC3571072.1"/>
    </source>
</evidence>
<keyword evidence="2" id="KW-0964">Secreted</keyword>
<dbReference type="PANTHER" id="PTHR38340:SF1">
    <property type="entry name" value="S-LAYER PROTEIN"/>
    <property type="match status" value="1"/>
</dbReference>
<dbReference type="Proteomes" id="UP001595596">
    <property type="component" value="Unassembled WGS sequence"/>
</dbReference>
<dbReference type="EMBL" id="JBHRXE010000048">
    <property type="protein sequence ID" value="MFC3571072.1"/>
    <property type="molecule type" value="Genomic_DNA"/>
</dbReference>
<dbReference type="InterPro" id="IPR011049">
    <property type="entry name" value="Serralysin-like_metalloprot_C"/>
</dbReference>
<accession>A0ABV7S408</accession>
<organism evidence="3 4">
    <name type="scientific">Paracoccus simplex</name>
    <dbReference type="NCBI Taxonomy" id="2086346"/>
    <lineage>
        <taxon>Bacteria</taxon>
        <taxon>Pseudomonadati</taxon>
        <taxon>Pseudomonadota</taxon>
        <taxon>Alphaproteobacteria</taxon>
        <taxon>Rhodobacterales</taxon>
        <taxon>Paracoccaceae</taxon>
        <taxon>Paracoccus</taxon>
    </lineage>
</organism>
<protein>
    <submittedName>
        <fullName evidence="3">Beta strand repeat-containing protein</fullName>
    </submittedName>
</protein>
<evidence type="ECO:0000313" key="4">
    <source>
        <dbReference type="Proteomes" id="UP001595596"/>
    </source>
</evidence>
<dbReference type="Gene3D" id="2.150.10.10">
    <property type="entry name" value="Serralysin-like metalloprotease, C-terminal"/>
    <property type="match status" value="7"/>
</dbReference>
<comment type="subcellular location">
    <subcellularLocation>
        <location evidence="1">Secreted</location>
    </subcellularLocation>
</comment>
<comment type="caution">
    <text evidence="3">The sequence shown here is derived from an EMBL/GenBank/DDBJ whole genome shotgun (WGS) entry which is preliminary data.</text>
</comment>
<dbReference type="SUPFAM" id="SSF51120">
    <property type="entry name" value="beta-Roll"/>
    <property type="match status" value="7"/>
</dbReference>
<sequence>MATINGTDAADTLVGTADADVINALGGNDTITGGSGNDTITGGSGNDTMHGGSGNDTFYIVGSDFGQDVFDGGDGDDRIRLSGDVTVSSLLLNGNHLTSIETLDFSIYDIRGTGGNDVFDISGVTYTVSYDWIYLYDGNDSFIGYAGSDEVDGGSGADTLNGGADNDYLTGGGGNDRLIGGTGDDTFYIGGTDFGLDVYDGGEGADRIRLTGDVTVASLQLTAANVIGTETLDFSIYDIRGTGGNDAFDISGITYTVSYDWIHLSDGNDSFIGYAGSDEADGGSGADTLNGGAGNDYLTGGGGNDRLIGGTGDDTFYIGGTDFGLDVYNGGEGADRIRMTGDITVSRLQLTAANVIGTETLDFSIYDIQGTGGNDVFNISGITYTVSYDWIHLSDGNDSFVGYAGSDEVNGGSGVDTLNGGAGSDYLTGGTGNDRLIGGTGDDTFYIGGTDFGQDVYDGGAGADRIRLTSDVTVARLTLTAAQVIGTETLDFSIYDIAGTGGNDVFDISGIRQTVSYDTIYLQDGNDIFVGYAGSDYVDAGAGRDLLFGGAGNDRLDGGAGIDLVGYGAAGGGVRVNLSLTSAQVIGGGQGTDALTNIENVNGSRFADAITGSVVGNVLNGAAGNDVLNGLGGHDQLFGGLGNDLMNGGVGNDRLDGGAGFDTAGYGNATGGIRVDLRLTTAQAIGGGHGSDLLLGIEAVNGSNYGDRLVGNGVNNRLNGGGGHDRLEGLGGNDVLQGGAGSDTLFGGVGNDVVTGGAGNDFMAGGAGADAFVFAVGNGVDRITDWQDGLDRIRIVSGNWQGQRYDGFDDLTVTQAGGNAVVSFGGTSITLAGVQAGALNASDFVFI</sequence>
<dbReference type="InterPro" id="IPR018511">
    <property type="entry name" value="Hemolysin-typ_Ca-bd_CS"/>
</dbReference>
<name>A0ABV7S408_9RHOB</name>
<evidence type="ECO:0000256" key="2">
    <source>
        <dbReference type="ARBA" id="ARBA00022525"/>
    </source>
</evidence>
<gene>
    <name evidence="3" type="ORF">ACFOMP_16545</name>
</gene>
<evidence type="ECO:0000256" key="1">
    <source>
        <dbReference type="ARBA" id="ARBA00004613"/>
    </source>
</evidence>
<reference evidence="4" key="1">
    <citation type="journal article" date="2019" name="Int. J. Syst. Evol. Microbiol.">
        <title>The Global Catalogue of Microorganisms (GCM) 10K type strain sequencing project: providing services to taxonomists for standard genome sequencing and annotation.</title>
        <authorList>
            <consortium name="The Broad Institute Genomics Platform"/>
            <consortium name="The Broad Institute Genome Sequencing Center for Infectious Disease"/>
            <person name="Wu L."/>
            <person name="Ma J."/>
        </authorList>
    </citation>
    <scope>NUCLEOTIDE SEQUENCE [LARGE SCALE GENOMIC DNA]</scope>
    <source>
        <strain evidence="4">VKM B-3226</strain>
    </source>
</reference>